<evidence type="ECO:0000256" key="1">
    <source>
        <dbReference type="ARBA" id="ARBA00023015"/>
    </source>
</evidence>
<dbReference type="Proteomes" id="UP000044026">
    <property type="component" value="Unassembled WGS sequence"/>
</dbReference>
<dbReference type="Pfam" id="PF20240">
    <property type="entry name" value="DUF6597"/>
    <property type="match status" value="1"/>
</dbReference>
<evidence type="ECO:0000256" key="3">
    <source>
        <dbReference type="ARBA" id="ARBA00023163"/>
    </source>
</evidence>
<evidence type="ECO:0000313" key="4">
    <source>
        <dbReference type="EMBL" id="CEN33731.1"/>
    </source>
</evidence>
<keyword evidence="1" id="KW-0805">Transcription regulation</keyword>
<dbReference type="EMBL" id="CDOE01000041">
    <property type="protein sequence ID" value="CEN33731.1"/>
    <property type="molecule type" value="Genomic_DNA"/>
</dbReference>
<dbReference type="PROSITE" id="PS01124">
    <property type="entry name" value="HTH_ARAC_FAMILY_2"/>
    <property type="match status" value="1"/>
</dbReference>
<dbReference type="PANTHER" id="PTHR46796:SF13">
    <property type="entry name" value="HTH-TYPE TRANSCRIPTIONAL ACTIVATOR RHAS"/>
    <property type="match status" value="1"/>
</dbReference>
<dbReference type="InterPro" id="IPR050204">
    <property type="entry name" value="AraC_XylS_family_regulators"/>
</dbReference>
<evidence type="ECO:0000256" key="2">
    <source>
        <dbReference type="ARBA" id="ARBA00023125"/>
    </source>
</evidence>
<dbReference type="GO" id="GO:0003700">
    <property type="term" value="F:DNA-binding transcription factor activity"/>
    <property type="evidence" value="ECO:0007669"/>
    <property type="project" value="InterPro"/>
</dbReference>
<organism evidence="4 5">
    <name type="scientific">Capnocytophaga canimorsus</name>
    <dbReference type="NCBI Taxonomy" id="28188"/>
    <lineage>
        <taxon>Bacteria</taxon>
        <taxon>Pseudomonadati</taxon>
        <taxon>Bacteroidota</taxon>
        <taxon>Flavobacteriia</taxon>
        <taxon>Flavobacteriales</taxon>
        <taxon>Flavobacteriaceae</taxon>
        <taxon>Capnocytophaga</taxon>
    </lineage>
</organism>
<protein>
    <submittedName>
        <fullName evidence="4">AraC family transcriptional regulator</fullName>
    </submittedName>
</protein>
<dbReference type="GO" id="GO:0043565">
    <property type="term" value="F:sequence-specific DNA binding"/>
    <property type="evidence" value="ECO:0007669"/>
    <property type="project" value="InterPro"/>
</dbReference>
<dbReference type="RefSeq" id="WP_041999109.1">
    <property type="nucleotide sequence ID" value="NZ_CP022382.1"/>
</dbReference>
<reference evidence="4 5" key="1">
    <citation type="submission" date="2015-01" db="EMBL/GenBank/DDBJ databases">
        <authorList>
            <person name="Xiang T."/>
            <person name="Song Y."/>
            <person name="Huang L."/>
            <person name="Wang B."/>
            <person name="Wu P."/>
        </authorList>
    </citation>
    <scope>NUCLEOTIDE SEQUENCE [LARGE SCALE GENOMIC DNA]</scope>
    <source>
        <strain evidence="4 5">Cc12</strain>
    </source>
</reference>
<keyword evidence="3" id="KW-0804">Transcription</keyword>
<evidence type="ECO:0000313" key="5">
    <source>
        <dbReference type="Proteomes" id="UP000044026"/>
    </source>
</evidence>
<dbReference type="SMART" id="SM00342">
    <property type="entry name" value="HTH_ARAC"/>
    <property type="match status" value="1"/>
</dbReference>
<dbReference type="PANTHER" id="PTHR46796">
    <property type="entry name" value="HTH-TYPE TRANSCRIPTIONAL ACTIVATOR RHAS-RELATED"/>
    <property type="match status" value="1"/>
</dbReference>
<keyword evidence="2" id="KW-0238">DNA-binding</keyword>
<proteinExistence type="predicted"/>
<dbReference type="InterPro" id="IPR009057">
    <property type="entry name" value="Homeodomain-like_sf"/>
</dbReference>
<gene>
    <name evidence="4" type="ORF">CCAN12_460011</name>
</gene>
<sequence>MNYQTFAPHKDLSDFIKCYWTLEVPAEPNPEKQRAIADGYIEMIFHLAEDVKSYTDEQGYTLQPRAMILGHTIKPFFFEPTGNVDTFAVKFFPYGFANIIQCPLKDLTDKVLPLHQIFDKNFSQKATLQINQATNTQQRISVIESLLFEMLSQKKISDCIVKNTIDMLFATKGNSSVSSLLKETPNYQRQLQRKFSQKIGLTPKQLGKIIRLQTALRMLLNNPTDKLYHIAYDADYYDQAHFIRDFKEFTGICPKTFWKDTSMEVASLMYAKE</sequence>
<dbReference type="GeneID" id="69581371"/>
<dbReference type="SUPFAM" id="SSF46689">
    <property type="entry name" value="Homeodomain-like"/>
    <property type="match status" value="1"/>
</dbReference>
<dbReference type="Gene3D" id="1.10.10.60">
    <property type="entry name" value="Homeodomain-like"/>
    <property type="match status" value="1"/>
</dbReference>
<dbReference type="InterPro" id="IPR018060">
    <property type="entry name" value="HTH_AraC"/>
</dbReference>
<dbReference type="InterPro" id="IPR046532">
    <property type="entry name" value="DUF6597"/>
</dbReference>
<dbReference type="AlphaFoldDB" id="A0A0B7H2E7"/>
<dbReference type="Pfam" id="PF12833">
    <property type="entry name" value="HTH_18"/>
    <property type="match status" value="1"/>
</dbReference>
<name>A0A0B7H2E7_9FLAO</name>
<accession>A0A0B7H2E7</accession>